<evidence type="ECO:0000313" key="2">
    <source>
        <dbReference type="EMBL" id="OWZ12021.1"/>
    </source>
</evidence>
<reference evidence="3" key="1">
    <citation type="submission" date="2017-03" db="EMBL/GenBank/DDBJ databases">
        <title>Phytopthora megakarya and P. palmivora, two closely related causual agents of cacao black pod achieved similar genome size and gene model numbers by different mechanisms.</title>
        <authorList>
            <person name="Ali S."/>
            <person name="Shao J."/>
            <person name="Larry D.J."/>
            <person name="Kronmiller B."/>
            <person name="Shen D."/>
            <person name="Strem M.D."/>
            <person name="Melnick R.L."/>
            <person name="Guiltinan M.J."/>
            <person name="Tyler B.M."/>
            <person name="Meinhardt L.W."/>
            <person name="Bailey B.A."/>
        </authorList>
    </citation>
    <scope>NUCLEOTIDE SEQUENCE [LARGE SCALE GENOMIC DNA]</scope>
    <source>
        <strain evidence="3">zdho120</strain>
    </source>
</reference>
<evidence type="ECO:0000256" key="1">
    <source>
        <dbReference type="SAM" id="SignalP"/>
    </source>
</evidence>
<name>A0A225W2N7_9STRA</name>
<comment type="caution">
    <text evidence="2">The sequence shown here is derived from an EMBL/GenBank/DDBJ whole genome shotgun (WGS) entry which is preliminary data.</text>
</comment>
<gene>
    <name evidence="2" type="ORF">PHMEG_00014883</name>
</gene>
<dbReference type="AlphaFoldDB" id="A0A225W2N7"/>
<feature type="chain" id="PRO_5012601327" description="Carbohydrate-binding protein" evidence="1">
    <location>
        <begin position="25"/>
        <end position="105"/>
    </location>
</feature>
<evidence type="ECO:0000313" key="3">
    <source>
        <dbReference type="Proteomes" id="UP000198211"/>
    </source>
</evidence>
<keyword evidence="3" id="KW-1185">Reference proteome</keyword>
<sequence>MLCAGLKFRWVVMVTVALALVATATECNVTNSKTLSTSASSDTNVGQYGGDDGNDPIFGTLDFGGNDNGWGHQQGCTEEAMWCPSLNTALSRDPNHGCQFPPCPS</sequence>
<proteinExistence type="predicted"/>
<protein>
    <recommendedName>
        <fullName evidence="4">Carbohydrate-binding protein</fullName>
    </recommendedName>
</protein>
<keyword evidence="1" id="KW-0732">Signal</keyword>
<dbReference type="OrthoDB" id="123365at2759"/>
<evidence type="ECO:0008006" key="4">
    <source>
        <dbReference type="Google" id="ProtNLM"/>
    </source>
</evidence>
<dbReference type="Proteomes" id="UP000198211">
    <property type="component" value="Unassembled WGS sequence"/>
</dbReference>
<dbReference type="EMBL" id="NBNE01001966">
    <property type="protein sequence ID" value="OWZ12021.1"/>
    <property type="molecule type" value="Genomic_DNA"/>
</dbReference>
<organism evidence="2 3">
    <name type="scientific">Phytophthora megakarya</name>
    <dbReference type="NCBI Taxonomy" id="4795"/>
    <lineage>
        <taxon>Eukaryota</taxon>
        <taxon>Sar</taxon>
        <taxon>Stramenopiles</taxon>
        <taxon>Oomycota</taxon>
        <taxon>Peronosporomycetes</taxon>
        <taxon>Peronosporales</taxon>
        <taxon>Peronosporaceae</taxon>
        <taxon>Phytophthora</taxon>
    </lineage>
</organism>
<accession>A0A225W2N7</accession>
<feature type="signal peptide" evidence="1">
    <location>
        <begin position="1"/>
        <end position="24"/>
    </location>
</feature>